<reference evidence="4 5" key="1">
    <citation type="journal article" date="2019" name="Int. J. Syst. Evol. Microbiol.">
        <title>The Global Catalogue of Microorganisms (GCM) 10K type strain sequencing project: providing services to taxonomists for standard genome sequencing and annotation.</title>
        <authorList>
            <consortium name="The Broad Institute Genomics Platform"/>
            <consortium name="The Broad Institute Genome Sequencing Center for Infectious Disease"/>
            <person name="Wu L."/>
            <person name="Ma J."/>
        </authorList>
    </citation>
    <scope>NUCLEOTIDE SEQUENCE [LARGE SCALE GENOMIC DNA]</scope>
    <source>
        <strain evidence="4 5">JCM 15589</strain>
    </source>
</reference>
<dbReference type="PANTHER" id="PTHR42852">
    <property type="entry name" value="THIOL:DISULFIDE INTERCHANGE PROTEIN DSBE"/>
    <property type="match status" value="1"/>
</dbReference>
<dbReference type="InterPro" id="IPR000866">
    <property type="entry name" value="AhpC/TSA"/>
</dbReference>
<feature type="compositionally biased region" description="Low complexity" evidence="1">
    <location>
        <begin position="221"/>
        <end position="231"/>
    </location>
</feature>
<dbReference type="PROSITE" id="PS51352">
    <property type="entry name" value="THIOREDOXIN_2"/>
    <property type="match status" value="1"/>
</dbReference>
<sequence>MRVARPAVPRGAPVRRAAATALAAVVTAGLLAACGAEDSGADVVGQGFVSGDGSVKQWDASDREDPVTVEGTTFEGDDVSSADWLGDVVVVNTWYAGCAPCRAEAPDLVDLANQREADGVRVLGINTEDEAGAAEAFQRTFEVPYPSIEDRSGEVVAKLSGVVPLQAVPSTVVLDGEGRVAARVIGQADGSTLEAIVDELLAEDDGAAAEGEGRGTRHSPAAEAQASSAIGAEGGGDGGAEDA</sequence>
<evidence type="ECO:0000256" key="1">
    <source>
        <dbReference type="SAM" id="MobiDB-lite"/>
    </source>
</evidence>
<dbReference type="Proteomes" id="UP001501138">
    <property type="component" value="Unassembled WGS sequence"/>
</dbReference>
<name>A0ABN2J1Y9_9MICO</name>
<evidence type="ECO:0000313" key="4">
    <source>
        <dbReference type="EMBL" id="GAA1716387.1"/>
    </source>
</evidence>
<dbReference type="InterPro" id="IPR050553">
    <property type="entry name" value="Thioredoxin_ResA/DsbE_sf"/>
</dbReference>
<dbReference type="CDD" id="cd02966">
    <property type="entry name" value="TlpA_like_family"/>
    <property type="match status" value="1"/>
</dbReference>
<dbReference type="EMBL" id="BAAAPM010000003">
    <property type="protein sequence ID" value="GAA1716387.1"/>
    <property type="molecule type" value="Genomic_DNA"/>
</dbReference>
<dbReference type="InterPro" id="IPR036249">
    <property type="entry name" value="Thioredoxin-like_sf"/>
</dbReference>
<proteinExistence type="predicted"/>
<evidence type="ECO:0000259" key="3">
    <source>
        <dbReference type="PROSITE" id="PS51352"/>
    </source>
</evidence>
<feature type="region of interest" description="Disordered" evidence="1">
    <location>
        <begin position="204"/>
        <end position="243"/>
    </location>
</feature>
<evidence type="ECO:0000256" key="2">
    <source>
        <dbReference type="SAM" id="SignalP"/>
    </source>
</evidence>
<dbReference type="InterPro" id="IPR013766">
    <property type="entry name" value="Thioredoxin_domain"/>
</dbReference>
<dbReference type="RefSeq" id="WP_344246373.1">
    <property type="nucleotide sequence ID" value="NZ_BAAAPM010000003.1"/>
</dbReference>
<dbReference type="PROSITE" id="PS51257">
    <property type="entry name" value="PROKAR_LIPOPROTEIN"/>
    <property type="match status" value="1"/>
</dbReference>
<dbReference type="PANTHER" id="PTHR42852:SF13">
    <property type="entry name" value="PROTEIN DIPZ"/>
    <property type="match status" value="1"/>
</dbReference>
<keyword evidence="2" id="KW-0732">Signal</keyword>
<keyword evidence="5" id="KW-1185">Reference proteome</keyword>
<accession>A0ABN2J1Y9</accession>
<dbReference type="Gene3D" id="3.40.30.10">
    <property type="entry name" value="Glutaredoxin"/>
    <property type="match status" value="1"/>
</dbReference>
<dbReference type="Pfam" id="PF00578">
    <property type="entry name" value="AhpC-TSA"/>
    <property type="match status" value="1"/>
</dbReference>
<feature type="chain" id="PRO_5046531147" description="Thioredoxin domain-containing protein" evidence="2">
    <location>
        <begin position="33"/>
        <end position="243"/>
    </location>
</feature>
<feature type="compositionally biased region" description="Gly residues" evidence="1">
    <location>
        <begin position="232"/>
        <end position="243"/>
    </location>
</feature>
<comment type="caution">
    <text evidence="4">The sequence shown here is derived from an EMBL/GenBank/DDBJ whole genome shotgun (WGS) entry which is preliminary data.</text>
</comment>
<feature type="signal peptide" evidence="2">
    <location>
        <begin position="1"/>
        <end position="32"/>
    </location>
</feature>
<gene>
    <name evidence="4" type="ORF">GCM10009809_10610</name>
</gene>
<protein>
    <recommendedName>
        <fullName evidence="3">Thioredoxin domain-containing protein</fullName>
    </recommendedName>
</protein>
<evidence type="ECO:0000313" key="5">
    <source>
        <dbReference type="Proteomes" id="UP001501138"/>
    </source>
</evidence>
<organism evidence="4 5">
    <name type="scientific">Isoptericola hypogeus</name>
    <dbReference type="NCBI Taxonomy" id="300179"/>
    <lineage>
        <taxon>Bacteria</taxon>
        <taxon>Bacillati</taxon>
        <taxon>Actinomycetota</taxon>
        <taxon>Actinomycetes</taxon>
        <taxon>Micrococcales</taxon>
        <taxon>Promicromonosporaceae</taxon>
        <taxon>Isoptericola</taxon>
    </lineage>
</organism>
<feature type="domain" description="Thioredoxin" evidence="3">
    <location>
        <begin position="58"/>
        <end position="202"/>
    </location>
</feature>
<dbReference type="SUPFAM" id="SSF52833">
    <property type="entry name" value="Thioredoxin-like"/>
    <property type="match status" value="1"/>
</dbReference>